<evidence type="ECO:0000256" key="4">
    <source>
        <dbReference type="ARBA" id="ARBA00022729"/>
    </source>
</evidence>
<dbReference type="InterPro" id="IPR008844">
    <property type="entry name" value="Spore_GerAC-like"/>
</dbReference>
<evidence type="ECO:0000313" key="11">
    <source>
        <dbReference type="Proteomes" id="UP000078454"/>
    </source>
</evidence>
<evidence type="ECO:0000256" key="3">
    <source>
        <dbReference type="ARBA" id="ARBA00022544"/>
    </source>
</evidence>
<keyword evidence="7" id="KW-0449">Lipoprotein</keyword>
<keyword evidence="11" id="KW-1185">Reference proteome</keyword>
<comment type="caution">
    <text evidence="10">The sequence shown here is derived from an EMBL/GenBank/DDBJ whole genome shotgun (WGS) entry which is preliminary data.</text>
</comment>
<dbReference type="AlphaFoldDB" id="A0A198A825"/>
<evidence type="ECO:0000259" key="8">
    <source>
        <dbReference type="Pfam" id="PF05504"/>
    </source>
</evidence>
<protein>
    <submittedName>
        <fullName evidence="10">Spore gernimation protein GerC</fullName>
    </submittedName>
</protein>
<dbReference type="RefSeq" id="WP_068665709.1">
    <property type="nucleotide sequence ID" value="NZ_LYPB01000072.1"/>
</dbReference>
<dbReference type="Pfam" id="PF25198">
    <property type="entry name" value="Spore_GerAC_N"/>
    <property type="match status" value="1"/>
</dbReference>
<dbReference type="PROSITE" id="PS51257">
    <property type="entry name" value="PROKAR_LIPOPROTEIN"/>
    <property type="match status" value="1"/>
</dbReference>
<keyword evidence="5" id="KW-0472">Membrane</keyword>
<gene>
    <name evidence="10" type="ORF">A8708_21325</name>
</gene>
<dbReference type="InterPro" id="IPR038501">
    <property type="entry name" value="Spore_GerAC_C_sf"/>
</dbReference>
<evidence type="ECO:0000256" key="1">
    <source>
        <dbReference type="ARBA" id="ARBA00004635"/>
    </source>
</evidence>
<dbReference type="InterPro" id="IPR057336">
    <property type="entry name" value="GerAC_N"/>
</dbReference>
<dbReference type="GO" id="GO:0016020">
    <property type="term" value="C:membrane"/>
    <property type="evidence" value="ECO:0007669"/>
    <property type="project" value="UniProtKB-SubCell"/>
</dbReference>
<dbReference type="STRING" id="1850517.A8708_21325"/>
<comment type="subcellular location">
    <subcellularLocation>
        <location evidence="1">Membrane</location>
        <topology evidence="1">Lipid-anchor</topology>
    </subcellularLocation>
</comment>
<dbReference type="PANTHER" id="PTHR35789">
    <property type="entry name" value="SPORE GERMINATION PROTEIN B3"/>
    <property type="match status" value="1"/>
</dbReference>
<evidence type="ECO:0000256" key="6">
    <source>
        <dbReference type="ARBA" id="ARBA00023139"/>
    </source>
</evidence>
<keyword evidence="6" id="KW-0564">Palmitate</keyword>
<reference evidence="10 11" key="1">
    <citation type="submission" date="2016-05" db="EMBL/GenBank/DDBJ databases">
        <title>Paenibacillus sp. 1ZS3-15 nov., isolated from the rhizosphere soil.</title>
        <authorList>
            <person name="Zhang X.X."/>
            <person name="Zhang J."/>
        </authorList>
    </citation>
    <scope>NUCLEOTIDE SEQUENCE [LARGE SCALE GENOMIC DNA]</scope>
    <source>
        <strain evidence="10 11">1ZS3-15</strain>
    </source>
</reference>
<dbReference type="Gene3D" id="3.30.300.210">
    <property type="entry name" value="Nutrient germinant receptor protein C, domain 3"/>
    <property type="match status" value="1"/>
</dbReference>
<keyword evidence="4" id="KW-0732">Signal</keyword>
<dbReference type="InterPro" id="IPR046953">
    <property type="entry name" value="Spore_GerAC-like_C"/>
</dbReference>
<dbReference type="GO" id="GO:0009847">
    <property type="term" value="P:spore germination"/>
    <property type="evidence" value="ECO:0007669"/>
    <property type="project" value="InterPro"/>
</dbReference>
<proteinExistence type="inferred from homology"/>
<organism evidence="10 11">
    <name type="scientific">Paenibacillus oryzisoli</name>
    <dbReference type="NCBI Taxonomy" id="1850517"/>
    <lineage>
        <taxon>Bacteria</taxon>
        <taxon>Bacillati</taxon>
        <taxon>Bacillota</taxon>
        <taxon>Bacilli</taxon>
        <taxon>Bacillales</taxon>
        <taxon>Paenibacillaceae</taxon>
        <taxon>Paenibacillus</taxon>
    </lineage>
</organism>
<evidence type="ECO:0000313" key="10">
    <source>
        <dbReference type="EMBL" id="OAS17322.1"/>
    </source>
</evidence>
<dbReference type="EMBL" id="LYPB01000072">
    <property type="protein sequence ID" value="OAS17322.1"/>
    <property type="molecule type" value="Genomic_DNA"/>
</dbReference>
<evidence type="ECO:0000256" key="7">
    <source>
        <dbReference type="ARBA" id="ARBA00023288"/>
    </source>
</evidence>
<name>A0A198A825_9BACL</name>
<dbReference type="Pfam" id="PF05504">
    <property type="entry name" value="Spore_GerAC"/>
    <property type="match status" value="1"/>
</dbReference>
<dbReference type="PANTHER" id="PTHR35789:SF1">
    <property type="entry name" value="SPORE GERMINATION PROTEIN B3"/>
    <property type="match status" value="1"/>
</dbReference>
<feature type="domain" description="Spore germination GerAC-like C-terminal" evidence="8">
    <location>
        <begin position="200"/>
        <end position="363"/>
    </location>
</feature>
<dbReference type="NCBIfam" id="TIGR02887">
    <property type="entry name" value="spore_ger_x_C"/>
    <property type="match status" value="1"/>
</dbReference>
<dbReference type="OrthoDB" id="2370124at2"/>
<comment type="similarity">
    <text evidence="2">Belongs to the GerABKC lipoprotein family.</text>
</comment>
<accession>A0A198A825</accession>
<sequence>MKKSVAALLICLLLTGCWDQSQLKKLLFVDVIGVDYSGDSKELQVSCVISSLQNANLGGGNPNNVFVESTGDTIYDAVSKTNKEFPGILTVLETRLFLISTAFAKDQPLNYLNSISQFIANPLYGYLAVYDGDLTKLLRKKKINDQTLSEFLVGLLEDDKKRGKIPLNKIVQYILGGAGFLNDFALNRLEPFENGVRLAGTALFRDGRYTGVNLDDDNTLLAMLLDGTSGKNQLITGKVNDKHYTALVQNAHRDFHINAKDGRLHDIAISLDLDLKLIEAGLESKRHTKDMLAELEKQITADLLPKATNVIATLQKTNCDYLQLGHEVSAYHPKLFGGIHWWREQYPTLPIQPQVKVKILNTGILE</sequence>
<evidence type="ECO:0000259" key="9">
    <source>
        <dbReference type="Pfam" id="PF25198"/>
    </source>
</evidence>
<evidence type="ECO:0000256" key="2">
    <source>
        <dbReference type="ARBA" id="ARBA00007886"/>
    </source>
</evidence>
<dbReference type="Proteomes" id="UP000078454">
    <property type="component" value="Unassembled WGS sequence"/>
</dbReference>
<evidence type="ECO:0000256" key="5">
    <source>
        <dbReference type="ARBA" id="ARBA00023136"/>
    </source>
</evidence>
<keyword evidence="3" id="KW-0309">Germination</keyword>
<feature type="domain" description="Spore germination protein N-terminal" evidence="9">
    <location>
        <begin position="19"/>
        <end position="172"/>
    </location>
</feature>